<dbReference type="PANTHER" id="PTHR33154">
    <property type="entry name" value="TRANSCRIPTIONAL REGULATOR, ARSR FAMILY"/>
    <property type="match status" value="1"/>
</dbReference>
<name>A0A7G9R0Z2_9MICO</name>
<dbReference type="EMBL" id="CP060712">
    <property type="protein sequence ID" value="QNN49267.1"/>
    <property type="molecule type" value="Genomic_DNA"/>
</dbReference>
<evidence type="ECO:0000256" key="4">
    <source>
        <dbReference type="SAM" id="MobiDB-lite"/>
    </source>
</evidence>
<organism evidence="6 7">
    <name type="scientific">Phycicoccus endophyticus</name>
    <dbReference type="NCBI Taxonomy" id="1690220"/>
    <lineage>
        <taxon>Bacteria</taxon>
        <taxon>Bacillati</taxon>
        <taxon>Actinomycetota</taxon>
        <taxon>Actinomycetes</taxon>
        <taxon>Micrococcales</taxon>
        <taxon>Intrasporangiaceae</taxon>
        <taxon>Phycicoccus</taxon>
    </lineage>
</organism>
<dbReference type="InterPro" id="IPR036390">
    <property type="entry name" value="WH_DNA-bd_sf"/>
</dbReference>
<dbReference type="NCBIfam" id="NF033788">
    <property type="entry name" value="HTH_metalloreg"/>
    <property type="match status" value="1"/>
</dbReference>
<protein>
    <submittedName>
        <fullName evidence="6">Winged helix-turn-helix transcriptional regulator</fullName>
    </submittedName>
</protein>
<evidence type="ECO:0000256" key="3">
    <source>
        <dbReference type="ARBA" id="ARBA00023163"/>
    </source>
</evidence>
<keyword evidence="7" id="KW-1185">Reference proteome</keyword>
<dbReference type="CDD" id="cd00090">
    <property type="entry name" value="HTH_ARSR"/>
    <property type="match status" value="1"/>
</dbReference>
<dbReference type="GO" id="GO:0003700">
    <property type="term" value="F:DNA-binding transcription factor activity"/>
    <property type="evidence" value="ECO:0007669"/>
    <property type="project" value="InterPro"/>
</dbReference>
<reference evidence="6 7" key="1">
    <citation type="submission" date="2020-08" db="EMBL/GenBank/DDBJ databases">
        <title>Genome sequence of Phycicoccus endophyticus JCM 31784T.</title>
        <authorList>
            <person name="Hyun D.-W."/>
            <person name="Bae J.-W."/>
        </authorList>
    </citation>
    <scope>NUCLEOTIDE SEQUENCE [LARGE SCALE GENOMIC DNA]</scope>
    <source>
        <strain evidence="6 7">JCM 31784</strain>
    </source>
</reference>
<keyword evidence="3" id="KW-0804">Transcription</keyword>
<evidence type="ECO:0000256" key="2">
    <source>
        <dbReference type="ARBA" id="ARBA00023125"/>
    </source>
</evidence>
<dbReference type="Proteomes" id="UP000515976">
    <property type="component" value="Chromosome"/>
</dbReference>
<dbReference type="RefSeq" id="WP_166101420.1">
    <property type="nucleotide sequence ID" value="NZ_BMMY01000006.1"/>
</dbReference>
<dbReference type="InterPro" id="IPR036388">
    <property type="entry name" value="WH-like_DNA-bd_sf"/>
</dbReference>
<evidence type="ECO:0000313" key="6">
    <source>
        <dbReference type="EMBL" id="QNN49267.1"/>
    </source>
</evidence>
<dbReference type="PANTHER" id="PTHR33154:SF33">
    <property type="entry name" value="TRANSCRIPTIONAL REPRESSOR SDPR"/>
    <property type="match status" value="1"/>
</dbReference>
<evidence type="ECO:0000259" key="5">
    <source>
        <dbReference type="PROSITE" id="PS50987"/>
    </source>
</evidence>
<dbReference type="InterPro" id="IPR001845">
    <property type="entry name" value="HTH_ArsR_DNA-bd_dom"/>
</dbReference>
<gene>
    <name evidence="6" type="ORF">H9L10_13780</name>
</gene>
<feature type="domain" description="HTH arsR-type" evidence="5">
    <location>
        <begin position="1"/>
        <end position="89"/>
    </location>
</feature>
<dbReference type="Gene3D" id="1.10.10.10">
    <property type="entry name" value="Winged helix-like DNA-binding domain superfamily/Winged helix DNA-binding domain"/>
    <property type="match status" value="1"/>
</dbReference>
<dbReference type="InterPro" id="IPR051081">
    <property type="entry name" value="HTH_MetalResp_TranReg"/>
</dbReference>
<sequence length="133" mass="14257">MDGVRAIADPVRREILELLREAPLPAGAVAEHFAISRPAVSRHLRVLLECGVVEVATEGRRRVYALRPAPLAEVAGYLRRLIGPAPQRGPAPRVGLDALATEVARTRRERRAAGPMTTRSGASAGPATRRDSA</sequence>
<dbReference type="SUPFAM" id="SSF46785">
    <property type="entry name" value="Winged helix' DNA-binding domain"/>
    <property type="match status" value="1"/>
</dbReference>
<proteinExistence type="predicted"/>
<keyword evidence="1" id="KW-0805">Transcription regulation</keyword>
<accession>A0A7G9R0Z2</accession>
<dbReference type="AlphaFoldDB" id="A0A7G9R0Z2"/>
<evidence type="ECO:0000313" key="7">
    <source>
        <dbReference type="Proteomes" id="UP000515976"/>
    </source>
</evidence>
<dbReference type="Pfam" id="PF01022">
    <property type="entry name" value="HTH_5"/>
    <property type="match status" value="1"/>
</dbReference>
<evidence type="ECO:0000256" key="1">
    <source>
        <dbReference type="ARBA" id="ARBA00023015"/>
    </source>
</evidence>
<keyword evidence="2" id="KW-0238">DNA-binding</keyword>
<dbReference type="KEGG" id="pei:H9L10_13780"/>
<dbReference type="GO" id="GO:0003677">
    <property type="term" value="F:DNA binding"/>
    <property type="evidence" value="ECO:0007669"/>
    <property type="project" value="UniProtKB-KW"/>
</dbReference>
<feature type="region of interest" description="Disordered" evidence="4">
    <location>
        <begin position="104"/>
        <end position="133"/>
    </location>
</feature>
<dbReference type="SMART" id="SM00418">
    <property type="entry name" value="HTH_ARSR"/>
    <property type="match status" value="1"/>
</dbReference>
<dbReference type="PROSITE" id="PS50987">
    <property type="entry name" value="HTH_ARSR_2"/>
    <property type="match status" value="1"/>
</dbReference>
<dbReference type="PRINTS" id="PR00778">
    <property type="entry name" value="HTHARSR"/>
</dbReference>
<dbReference type="InterPro" id="IPR011991">
    <property type="entry name" value="ArsR-like_HTH"/>
</dbReference>